<gene>
    <name evidence="2" type="ORF">EDB81DRAFT_774237</name>
</gene>
<protein>
    <submittedName>
        <fullName evidence="2">Uncharacterized protein</fullName>
    </submittedName>
</protein>
<evidence type="ECO:0000313" key="2">
    <source>
        <dbReference type="EMBL" id="KAH7170009.1"/>
    </source>
</evidence>
<proteinExistence type="predicted"/>
<dbReference type="EMBL" id="JAGMUV010000002">
    <property type="protein sequence ID" value="KAH7170009.1"/>
    <property type="molecule type" value="Genomic_DNA"/>
</dbReference>
<keyword evidence="3" id="KW-1185">Reference proteome</keyword>
<reference evidence="2" key="1">
    <citation type="journal article" date="2021" name="Nat. Commun.">
        <title>Genetic determinants of endophytism in the Arabidopsis root mycobiome.</title>
        <authorList>
            <person name="Mesny F."/>
            <person name="Miyauchi S."/>
            <person name="Thiergart T."/>
            <person name="Pickel B."/>
            <person name="Atanasova L."/>
            <person name="Karlsson M."/>
            <person name="Huettel B."/>
            <person name="Barry K.W."/>
            <person name="Haridas S."/>
            <person name="Chen C."/>
            <person name="Bauer D."/>
            <person name="Andreopoulos W."/>
            <person name="Pangilinan J."/>
            <person name="LaButti K."/>
            <person name="Riley R."/>
            <person name="Lipzen A."/>
            <person name="Clum A."/>
            <person name="Drula E."/>
            <person name="Henrissat B."/>
            <person name="Kohler A."/>
            <person name="Grigoriev I.V."/>
            <person name="Martin F.M."/>
            <person name="Hacquard S."/>
        </authorList>
    </citation>
    <scope>NUCLEOTIDE SEQUENCE</scope>
    <source>
        <strain evidence="2">MPI-CAGE-AT-0147</strain>
    </source>
</reference>
<comment type="caution">
    <text evidence="2">The sequence shown here is derived from an EMBL/GenBank/DDBJ whole genome shotgun (WGS) entry which is preliminary data.</text>
</comment>
<name>A0A9P9FP52_9HYPO</name>
<evidence type="ECO:0000313" key="3">
    <source>
        <dbReference type="Proteomes" id="UP000738349"/>
    </source>
</evidence>
<dbReference type="AlphaFoldDB" id="A0A9P9FP52"/>
<feature type="region of interest" description="Disordered" evidence="1">
    <location>
        <begin position="11"/>
        <end position="37"/>
    </location>
</feature>
<feature type="compositionally biased region" description="Pro residues" evidence="1">
    <location>
        <begin position="16"/>
        <end position="29"/>
    </location>
</feature>
<dbReference type="Proteomes" id="UP000738349">
    <property type="component" value="Unassembled WGS sequence"/>
</dbReference>
<dbReference type="OrthoDB" id="5084083at2759"/>
<evidence type="ECO:0000256" key="1">
    <source>
        <dbReference type="SAM" id="MobiDB-lite"/>
    </source>
</evidence>
<accession>A0A9P9FP52</accession>
<organism evidence="2 3">
    <name type="scientific">Dactylonectria macrodidyma</name>
    <dbReference type="NCBI Taxonomy" id="307937"/>
    <lineage>
        <taxon>Eukaryota</taxon>
        <taxon>Fungi</taxon>
        <taxon>Dikarya</taxon>
        <taxon>Ascomycota</taxon>
        <taxon>Pezizomycotina</taxon>
        <taxon>Sordariomycetes</taxon>
        <taxon>Hypocreomycetidae</taxon>
        <taxon>Hypocreales</taxon>
        <taxon>Nectriaceae</taxon>
        <taxon>Dactylonectria</taxon>
    </lineage>
</organism>
<sequence length="141" mass="15898">MDISETVAVEFEWPEDLPPAPSTPPPSSAPPSTDSFVPVLEEDPILWKRLREEEDERVAVVTLEMQRIRVGDLYEHIPDSQVDWGVIGLWECRVFGSDCYGRDFGKRYSLSKHLHSKVHTVTTYKLSLVLNSVVLGGSDTN</sequence>